<dbReference type="NCBIfam" id="TIGR04131">
    <property type="entry name" value="Bac_Flav_CTERM"/>
    <property type="match status" value="1"/>
</dbReference>
<feature type="signal peptide" evidence="1">
    <location>
        <begin position="1"/>
        <end position="18"/>
    </location>
</feature>
<dbReference type="NCBIfam" id="NF038133">
    <property type="entry name" value="choice_anch_L"/>
    <property type="match status" value="1"/>
</dbReference>
<keyword evidence="1" id="KW-0732">Signal</keyword>
<reference evidence="2 3" key="1">
    <citation type="submission" date="2017-04" db="EMBL/GenBank/DDBJ databases">
        <title>Compelte genome sequence of WV33.</title>
        <authorList>
            <person name="Lee P.C."/>
        </authorList>
    </citation>
    <scope>NUCLEOTIDE SEQUENCE [LARGE SCALE GENOMIC DNA]</scope>
    <source>
        <strain evidence="2 3">WV33</strain>
    </source>
</reference>
<sequence>MKKFYLIICLVFSTGILAQSITVDDNSRSANDLVQLLLGNSCTTVSNISISSKQSTAYFSNNNSSFPIKEGVIIRNGIAKHTEGPYTGTNLSSQLNNNTDTDLQKISNSTGQTIPITDVAYLEFDFVPLSNKFSFNFLFASNEYGEFQCGFSDVFAFLLTDLDAGSTNNLAIVPGTNDPVSVKNIRDNKYNSSCSSVNSNLFSTYTVNNPAVSSLNMRGYTQLLTASSTVIPNHSYRIRLVIGDANDSNYDSAVFLSSGSFTTNIDLGADQSICEGNTVAIQTGLTDPKYVHTWKRNNQVIVGENNPSLLVKQPGTYQVTIEQTGTSCVITDEIVFSDLKINSPITLRTCNAGTTTHQYDLTINNIKKLGLDPSKFELAYYTNTTDANANSNPITDPQAYNSTGEQTIYIKIKNTTATEFCNSLQSFALILDTPASPKKPNTIELCDIPAGNVVNLTQQNTAIFNGQSTSEYTISYHKTEADAASNANPLSYNYAIAPTPKTITIWARMTNVANKSCFNTTSFDIIVNPKPPVDILPNVTECSSYQLPTLTHGDYYTGRAGTGTLLHAGDIVDKSGTYYIFNGPDSKTCTNESSFVITLIDEYSIPLDYCGVFIIPNPLVGNFYTSNGGPTGTGNVLPAGTQIITNQRVYYYAILNGSVCKDEGYNINVIPLPEVDAPENVVTCNSYTLPTLQHGDYYTGTNGSGTKLAAGTAITTTKTLYVFATDGKCINEKSFSITIIPSVIDQPACGSYTLPALSAGNYFTEAAGAGSKIPAGTVITTSTTVYVYADTTIAPNCTNNLYFTITIKPIPQVDKSVDILKCINDPYTLPFISNGEYFTGTNRSGTKLVAGDKITSSQTIYINNLVNGCTNESSFKVEIRDLPKLTIITDVTTCKSYTIPAVADGLFFTEPNGKGTHIKPGQQITQTQTIYLYNKWADLTTCSNENAISINIIGITVDKLNDVKTCDRFILPTLTSGNYFTASGGKGNQLTAGTEITSTQKIYIYGKKGGRFTCEDETEFLVTISKTPTITQPAAVQRCGYYELPNLMVGNYFSGSKGTGTSFAAGDHIKTSQSIYIYATAADNNNCFDEKKLDVTIYPLNNLKIEDGVICVDYKTAALLNPVYRNTNLDPIIFTVDWYLQDELVGTGPDFTAEKEGIYEVVITKNTADIGNDCGYNKTSFKVEKSSPAVASIEISDAFAEVIDLNVTAVAGFGEYSYKLDDGVYQESPSFSDVRSGEHTISIFDKKGNCSITTVTATVLKHPKFFTPNNDGYNDRWNIPDLSSQPNAVISIFDRYGKLLKQFKTASPGWDGKYHSEDLPSDDYWFVVDYILDGNSKTFKSHFSLKR</sequence>
<dbReference type="Proteomes" id="UP000244527">
    <property type="component" value="Chromosome"/>
</dbReference>
<dbReference type="InterPro" id="IPR049804">
    <property type="entry name" value="Choice_anch_L"/>
</dbReference>
<dbReference type="RefSeq" id="WP_108739991.1">
    <property type="nucleotide sequence ID" value="NZ_CP020918.1"/>
</dbReference>
<organism evidence="2 3">
    <name type="scientific">Flavobacterium faecale</name>
    <dbReference type="NCBI Taxonomy" id="1355330"/>
    <lineage>
        <taxon>Bacteria</taxon>
        <taxon>Pseudomonadati</taxon>
        <taxon>Bacteroidota</taxon>
        <taxon>Flavobacteriia</taxon>
        <taxon>Flavobacteriales</taxon>
        <taxon>Flavobacteriaceae</taxon>
        <taxon>Flavobacterium</taxon>
    </lineage>
</organism>
<accession>A0A2S1LBG0</accession>
<gene>
    <name evidence="2" type="ORF">FFWV33_05570</name>
</gene>
<feature type="chain" id="PRO_5015771599" description="T9SS type B sorting domain-containing protein" evidence="1">
    <location>
        <begin position="19"/>
        <end position="1347"/>
    </location>
</feature>
<name>A0A2S1LBG0_9FLAO</name>
<evidence type="ECO:0008006" key="4">
    <source>
        <dbReference type="Google" id="ProtNLM"/>
    </source>
</evidence>
<proteinExistence type="predicted"/>
<dbReference type="Pfam" id="PF13585">
    <property type="entry name" value="CHU_C"/>
    <property type="match status" value="1"/>
</dbReference>
<keyword evidence="3" id="KW-1185">Reference proteome</keyword>
<dbReference type="KEGG" id="ffa:FFWV33_05570"/>
<evidence type="ECO:0000313" key="3">
    <source>
        <dbReference type="Proteomes" id="UP000244527"/>
    </source>
</evidence>
<protein>
    <recommendedName>
        <fullName evidence="4">T9SS type B sorting domain-containing protein</fullName>
    </recommendedName>
</protein>
<evidence type="ECO:0000256" key="1">
    <source>
        <dbReference type="SAM" id="SignalP"/>
    </source>
</evidence>
<dbReference type="EMBL" id="CP020918">
    <property type="protein sequence ID" value="AWG21038.1"/>
    <property type="molecule type" value="Genomic_DNA"/>
</dbReference>
<dbReference type="OrthoDB" id="9765926at2"/>
<dbReference type="InterPro" id="IPR026341">
    <property type="entry name" value="T9SS_type_B"/>
</dbReference>
<evidence type="ECO:0000313" key="2">
    <source>
        <dbReference type="EMBL" id="AWG21038.1"/>
    </source>
</evidence>